<dbReference type="GO" id="GO:0000981">
    <property type="term" value="F:DNA-binding transcription factor activity, RNA polymerase II-specific"/>
    <property type="evidence" value="ECO:0007669"/>
    <property type="project" value="TreeGrafter"/>
</dbReference>
<evidence type="ECO:0000259" key="1">
    <source>
        <dbReference type="PROSITE" id="PS50888"/>
    </source>
</evidence>
<dbReference type="STRING" id="67767.A0A0J7KSR3"/>
<dbReference type="GO" id="GO:0046983">
    <property type="term" value="F:protein dimerization activity"/>
    <property type="evidence" value="ECO:0007669"/>
    <property type="project" value="InterPro"/>
</dbReference>
<dbReference type="PANTHER" id="PTHR23349">
    <property type="entry name" value="BASIC HELIX-LOOP-HELIX TRANSCRIPTION FACTOR, TWIST"/>
    <property type="match status" value="1"/>
</dbReference>
<dbReference type="SUPFAM" id="SSF47459">
    <property type="entry name" value="HLH, helix-loop-helix DNA-binding domain"/>
    <property type="match status" value="1"/>
</dbReference>
<dbReference type="Pfam" id="PF00010">
    <property type="entry name" value="HLH"/>
    <property type="match status" value="1"/>
</dbReference>
<dbReference type="InterPro" id="IPR036638">
    <property type="entry name" value="HLH_DNA-bd_sf"/>
</dbReference>
<sequence length="116" mass="13272">MRERRRMQNINDAFEGLRAHIPTLPYEKRLSKVDTLKLAIGYINFLNELVRADKGNDPLTGNSGLSRCSSRDDSKKIIVRGEANFDYICTALTIKIDKFLYLSLHSQRCSIKSSHL</sequence>
<dbReference type="InterPro" id="IPR050283">
    <property type="entry name" value="E-box_TF_Regulators"/>
</dbReference>
<dbReference type="InterPro" id="IPR011598">
    <property type="entry name" value="bHLH_dom"/>
</dbReference>
<dbReference type="GO" id="GO:0032502">
    <property type="term" value="P:developmental process"/>
    <property type="evidence" value="ECO:0007669"/>
    <property type="project" value="TreeGrafter"/>
</dbReference>
<feature type="domain" description="BHLH" evidence="1">
    <location>
        <begin position="1"/>
        <end position="46"/>
    </location>
</feature>
<evidence type="ECO:0000313" key="3">
    <source>
        <dbReference type="Proteomes" id="UP000036403"/>
    </source>
</evidence>
<organism evidence="2 3">
    <name type="scientific">Lasius niger</name>
    <name type="common">Black garden ant</name>
    <dbReference type="NCBI Taxonomy" id="67767"/>
    <lineage>
        <taxon>Eukaryota</taxon>
        <taxon>Metazoa</taxon>
        <taxon>Ecdysozoa</taxon>
        <taxon>Arthropoda</taxon>
        <taxon>Hexapoda</taxon>
        <taxon>Insecta</taxon>
        <taxon>Pterygota</taxon>
        <taxon>Neoptera</taxon>
        <taxon>Endopterygota</taxon>
        <taxon>Hymenoptera</taxon>
        <taxon>Apocrita</taxon>
        <taxon>Aculeata</taxon>
        <taxon>Formicoidea</taxon>
        <taxon>Formicidae</taxon>
        <taxon>Formicinae</taxon>
        <taxon>Lasius</taxon>
        <taxon>Lasius</taxon>
    </lineage>
</organism>
<dbReference type="Proteomes" id="UP000036403">
    <property type="component" value="Unassembled WGS sequence"/>
</dbReference>
<protein>
    <submittedName>
        <fullName evidence="2">Pancreas transcription factor 1 subunit alpha</fullName>
    </submittedName>
</protein>
<dbReference type="AlphaFoldDB" id="A0A0J7KSR3"/>
<gene>
    <name evidence="2" type="ORF">RF55_6629</name>
</gene>
<comment type="caution">
    <text evidence="2">The sequence shown here is derived from an EMBL/GenBank/DDBJ whole genome shotgun (WGS) entry which is preliminary data.</text>
</comment>
<proteinExistence type="predicted"/>
<dbReference type="PaxDb" id="67767-A0A0J7KSR3"/>
<dbReference type="GO" id="GO:0000977">
    <property type="term" value="F:RNA polymerase II transcription regulatory region sequence-specific DNA binding"/>
    <property type="evidence" value="ECO:0007669"/>
    <property type="project" value="TreeGrafter"/>
</dbReference>
<keyword evidence="3" id="KW-1185">Reference proteome</keyword>
<reference evidence="2 3" key="1">
    <citation type="submission" date="2015-04" db="EMBL/GenBank/DDBJ databases">
        <title>Lasius niger genome sequencing.</title>
        <authorList>
            <person name="Konorov E.A."/>
            <person name="Nikitin M.A."/>
            <person name="Kirill M.V."/>
            <person name="Chang P."/>
        </authorList>
    </citation>
    <scope>NUCLEOTIDE SEQUENCE [LARGE SCALE GENOMIC DNA]</scope>
    <source>
        <tissue evidence="2">Whole</tissue>
    </source>
</reference>
<accession>A0A0J7KSR3</accession>
<name>A0A0J7KSR3_LASNI</name>
<evidence type="ECO:0000313" key="2">
    <source>
        <dbReference type="EMBL" id="KMQ93274.1"/>
    </source>
</evidence>
<dbReference type="PROSITE" id="PS50888">
    <property type="entry name" value="BHLH"/>
    <property type="match status" value="1"/>
</dbReference>
<dbReference type="PANTHER" id="PTHR23349:SF112">
    <property type="entry name" value="48 RELATED 1, ISOFORM B"/>
    <property type="match status" value="1"/>
</dbReference>
<dbReference type="OrthoDB" id="10048995at2759"/>
<dbReference type="CDD" id="cd11417">
    <property type="entry name" value="bHLH_TS_PTF1A"/>
    <property type="match status" value="1"/>
</dbReference>
<dbReference type="Gene3D" id="4.10.280.10">
    <property type="entry name" value="Helix-loop-helix DNA-binding domain"/>
    <property type="match status" value="1"/>
</dbReference>
<dbReference type="SMART" id="SM00353">
    <property type="entry name" value="HLH"/>
    <property type="match status" value="1"/>
</dbReference>
<dbReference type="EMBL" id="LBMM01003658">
    <property type="protein sequence ID" value="KMQ93274.1"/>
    <property type="molecule type" value="Genomic_DNA"/>
</dbReference>